<protein>
    <submittedName>
        <fullName evidence="2">Uncharacterized protein</fullName>
    </submittedName>
</protein>
<feature type="compositionally biased region" description="Low complexity" evidence="1">
    <location>
        <begin position="21"/>
        <end position="40"/>
    </location>
</feature>
<feature type="region of interest" description="Disordered" evidence="1">
    <location>
        <begin position="1"/>
        <end position="40"/>
    </location>
</feature>
<proteinExistence type="predicted"/>
<evidence type="ECO:0000313" key="3">
    <source>
        <dbReference type="Proteomes" id="UP001225605"/>
    </source>
</evidence>
<reference evidence="2 3" key="1">
    <citation type="submission" date="2017-06" db="EMBL/GenBank/DDBJ databases">
        <title>Cultured bacterium strain Saccharothrix yanglingensis Hhs.015.</title>
        <authorList>
            <person name="Xia Y."/>
        </authorList>
    </citation>
    <scope>NUCLEOTIDE SEQUENCE [LARGE SCALE GENOMIC DNA]</scope>
    <source>
        <strain evidence="2 3">Hhs.015</strain>
    </source>
</reference>
<accession>A0ABU0XBB0</accession>
<keyword evidence="3" id="KW-1185">Reference proteome</keyword>
<name>A0ABU0XBB0_9PSEU</name>
<dbReference type="EMBL" id="NSDM01000025">
    <property type="protein sequence ID" value="MDQ2588932.1"/>
    <property type="molecule type" value="Genomic_DNA"/>
</dbReference>
<sequence length="86" mass="8996">MNDDDRMSFVGEPFDHGVRLANAPRPGSGRPAGPATRPADAAQAAVDALVRDVRSAVAEAHAGALEVQHLLQRRTAAALVQGEASW</sequence>
<evidence type="ECO:0000256" key="1">
    <source>
        <dbReference type="SAM" id="MobiDB-lite"/>
    </source>
</evidence>
<feature type="compositionally biased region" description="Basic and acidic residues" evidence="1">
    <location>
        <begin position="1"/>
        <end position="18"/>
    </location>
</feature>
<evidence type="ECO:0000313" key="2">
    <source>
        <dbReference type="EMBL" id="MDQ2588932.1"/>
    </source>
</evidence>
<dbReference type="Proteomes" id="UP001225605">
    <property type="component" value="Unassembled WGS sequence"/>
</dbReference>
<dbReference type="RefSeq" id="WP_306750597.1">
    <property type="nucleotide sequence ID" value="NZ_NSDM01000025.1"/>
</dbReference>
<organism evidence="2 3">
    <name type="scientific">Saccharothrix yanglingensis</name>
    <dbReference type="NCBI Taxonomy" id="659496"/>
    <lineage>
        <taxon>Bacteria</taxon>
        <taxon>Bacillati</taxon>
        <taxon>Actinomycetota</taxon>
        <taxon>Actinomycetes</taxon>
        <taxon>Pseudonocardiales</taxon>
        <taxon>Pseudonocardiaceae</taxon>
        <taxon>Saccharothrix</taxon>
    </lineage>
</organism>
<gene>
    <name evidence="2" type="ORF">CKY47_34305</name>
</gene>
<comment type="caution">
    <text evidence="2">The sequence shown here is derived from an EMBL/GenBank/DDBJ whole genome shotgun (WGS) entry which is preliminary data.</text>
</comment>